<dbReference type="Proteomes" id="UP000740727">
    <property type="component" value="Unassembled WGS sequence"/>
</dbReference>
<protein>
    <submittedName>
        <fullName evidence="1">Uncharacterized protein</fullName>
    </submittedName>
</protein>
<proteinExistence type="predicted"/>
<reference evidence="1" key="1">
    <citation type="submission" date="2018-10" db="EMBL/GenBank/DDBJ databases">
        <title>Iterative Subtractive Binning of Freshwater Chronoseries Metagenomes Recovers Nearly Complete Genomes from over Four Hundred Novel Species.</title>
        <authorList>
            <person name="Rodriguez-R L.M."/>
            <person name="Tsementzi D."/>
            <person name="Luo C."/>
            <person name="Konstantinidis K.T."/>
        </authorList>
    </citation>
    <scope>NUCLEOTIDE SEQUENCE</scope>
    <source>
        <strain evidence="1">WB5_2A_028</strain>
    </source>
</reference>
<dbReference type="EMBL" id="RFXN01000002">
    <property type="protein sequence ID" value="NBR93315.1"/>
    <property type="molecule type" value="Genomic_DNA"/>
</dbReference>
<organism evidence="1 2">
    <name type="scientific">Candidatus Fonsibacter lacus</name>
    <dbReference type="NCBI Taxonomy" id="2576439"/>
    <lineage>
        <taxon>Bacteria</taxon>
        <taxon>Pseudomonadati</taxon>
        <taxon>Pseudomonadota</taxon>
        <taxon>Alphaproteobacteria</taxon>
        <taxon>Candidatus Pelagibacterales</taxon>
        <taxon>Candidatus Pelagibacterales incertae sedis</taxon>
        <taxon>Candidatus Fonsibacter</taxon>
    </lineage>
</organism>
<evidence type="ECO:0000313" key="1">
    <source>
        <dbReference type="EMBL" id="NBR93315.1"/>
    </source>
</evidence>
<sequence>MKKSVADLVTHDGLHDSLTGLASFPAFMESATREISLAIREQIPFNLFLISLSKFRNEDGELIEIKYGKELSYVNEEYLYRLAAQLIHVAGILQSELRESDLLSRYALTEFLLMNKGEYEAIEKKLENLGERGILAIAGTKINFANIGQKDRDSRRILLKSISFLQKKMIEQN</sequence>
<name>A0A965GBB9_9PROT</name>
<gene>
    <name evidence="1" type="ORF">EBT44_00365</name>
</gene>
<evidence type="ECO:0000313" key="2">
    <source>
        <dbReference type="Proteomes" id="UP000740727"/>
    </source>
</evidence>
<comment type="caution">
    <text evidence="1">The sequence shown here is derived from an EMBL/GenBank/DDBJ whole genome shotgun (WGS) entry which is preliminary data.</text>
</comment>
<accession>A0A965GBB9</accession>
<dbReference type="AlphaFoldDB" id="A0A965GBB9"/>
<dbReference type="InterPro" id="IPR043128">
    <property type="entry name" value="Rev_trsase/Diguanyl_cyclase"/>
</dbReference>
<dbReference type="Gene3D" id="3.30.70.270">
    <property type="match status" value="1"/>
</dbReference>